<dbReference type="AlphaFoldDB" id="A0A426XZ98"/>
<dbReference type="Proteomes" id="UP000287651">
    <property type="component" value="Unassembled WGS sequence"/>
</dbReference>
<evidence type="ECO:0000313" key="3">
    <source>
        <dbReference type="Proteomes" id="UP000287651"/>
    </source>
</evidence>
<keyword evidence="1" id="KW-0456">Lyase</keyword>
<dbReference type="Pfam" id="PF04752">
    <property type="entry name" value="ChaC"/>
    <property type="match status" value="1"/>
</dbReference>
<evidence type="ECO:0000256" key="1">
    <source>
        <dbReference type="ARBA" id="ARBA00023239"/>
    </source>
</evidence>
<dbReference type="GO" id="GO:0061928">
    <property type="term" value="F:glutathione specific gamma-glutamylcyclotransferase activity"/>
    <property type="evidence" value="ECO:0007669"/>
    <property type="project" value="InterPro"/>
</dbReference>
<sequence>MDPKRRGSTMVLWVFGYGSLVWNPGFDFDEKIIGFIKGYRRVFDLGKILNLKRVASFSMYQFCGSKYWSNLLQWGAAYCVRGDTERERAAMKVESHIVIETSLPYIVRSSAEPPFLFSSI</sequence>
<comment type="caution">
    <text evidence="2">The sequence shown here is derived from an EMBL/GenBank/DDBJ whole genome shotgun (WGS) entry which is preliminary data.</text>
</comment>
<dbReference type="InterPro" id="IPR006840">
    <property type="entry name" value="ChaC"/>
</dbReference>
<reference evidence="2 3" key="1">
    <citation type="journal article" date="2014" name="Agronomy (Basel)">
        <title>A Draft Genome Sequence for Ensete ventricosum, the Drought-Tolerant Tree Against Hunger.</title>
        <authorList>
            <person name="Harrison J."/>
            <person name="Moore K.A."/>
            <person name="Paszkiewicz K."/>
            <person name="Jones T."/>
            <person name="Grant M."/>
            <person name="Ambacheew D."/>
            <person name="Muzemil S."/>
            <person name="Studholme D.J."/>
        </authorList>
    </citation>
    <scope>NUCLEOTIDE SEQUENCE [LARGE SCALE GENOMIC DNA]</scope>
</reference>
<dbReference type="PANTHER" id="PTHR12192:SF19">
    <property type="entry name" value="GAMMA-GLUTAMYLCYCLOTRANSFERASE 2-2"/>
    <property type="match status" value="1"/>
</dbReference>
<protein>
    <submittedName>
        <fullName evidence="2">Uncharacterized protein</fullName>
    </submittedName>
</protein>
<dbReference type="GO" id="GO:0006751">
    <property type="term" value="P:glutathione catabolic process"/>
    <property type="evidence" value="ECO:0007669"/>
    <property type="project" value="InterPro"/>
</dbReference>
<gene>
    <name evidence="2" type="ORF">B296_00023693</name>
</gene>
<name>A0A426XZ98_ENSVE</name>
<dbReference type="GO" id="GO:0005737">
    <property type="term" value="C:cytoplasm"/>
    <property type="evidence" value="ECO:0007669"/>
    <property type="project" value="TreeGrafter"/>
</dbReference>
<evidence type="ECO:0000313" key="2">
    <source>
        <dbReference type="EMBL" id="RRT44710.1"/>
    </source>
</evidence>
<proteinExistence type="predicted"/>
<organism evidence="2 3">
    <name type="scientific">Ensete ventricosum</name>
    <name type="common">Abyssinian banana</name>
    <name type="synonym">Musa ensete</name>
    <dbReference type="NCBI Taxonomy" id="4639"/>
    <lineage>
        <taxon>Eukaryota</taxon>
        <taxon>Viridiplantae</taxon>
        <taxon>Streptophyta</taxon>
        <taxon>Embryophyta</taxon>
        <taxon>Tracheophyta</taxon>
        <taxon>Spermatophyta</taxon>
        <taxon>Magnoliopsida</taxon>
        <taxon>Liliopsida</taxon>
        <taxon>Zingiberales</taxon>
        <taxon>Musaceae</taxon>
        <taxon>Ensete</taxon>
    </lineage>
</organism>
<dbReference type="EMBL" id="AMZH03016300">
    <property type="protein sequence ID" value="RRT44710.1"/>
    <property type="molecule type" value="Genomic_DNA"/>
</dbReference>
<dbReference type="PANTHER" id="PTHR12192">
    <property type="entry name" value="CATION TRANSPORT PROTEIN CHAC-RELATED"/>
    <property type="match status" value="1"/>
</dbReference>
<accession>A0A426XZ98</accession>